<protein>
    <submittedName>
        <fullName evidence="2">Uncharacterized protein</fullName>
    </submittedName>
</protein>
<organism evidence="2 3">
    <name type="scientific">Paraglaciecola agarilytica NO2</name>
    <dbReference type="NCBI Taxonomy" id="1125747"/>
    <lineage>
        <taxon>Bacteria</taxon>
        <taxon>Pseudomonadati</taxon>
        <taxon>Pseudomonadota</taxon>
        <taxon>Gammaproteobacteria</taxon>
        <taxon>Alteromonadales</taxon>
        <taxon>Alteromonadaceae</taxon>
        <taxon>Paraglaciecola</taxon>
    </lineage>
</organism>
<accession>A0ABQ0I277</accession>
<dbReference type="Proteomes" id="UP000008372">
    <property type="component" value="Unassembled WGS sequence"/>
</dbReference>
<evidence type="ECO:0000313" key="3">
    <source>
        <dbReference type="Proteomes" id="UP000008372"/>
    </source>
</evidence>
<keyword evidence="3" id="KW-1185">Reference proteome</keyword>
<keyword evidence="1" id="KW-0812">Transmembrane</keyword>
<feature type="transmembrane region" description="Helical" evidence="1">
    <location>
        <begin position="21"/>
        <end position="37"/>
    </location>
</feature>
<reference evidence="2 3" key="1">
    <citation type="journal article" date="2014" name="Environ. Microbiol.">
        <title>Comparative genomics of the marine bacterial genus Glaciecola reveals the high degree of genomic diversity and genomic characteristic for cold adaptation.</title>
        <authorList>
            <person name="Qin Q.L."/>
            <person name="Xie B.B."/>
            <person name="Yu Y."/>
            <person name="Shu Y.L."/>
            <person name="Rong J.C."/>
            <person name="Zhang Y.J."/>
            <person name="Zhao D.L."/>
            <person name="Chen X.L."/>
            <person name="Zhang X.Y."/>
            <person name="Chen B."/>
            <person name="Zhou B.C."/>
            <person name="Zhang Y.Z."/>
        </authorList>
    </citation>
    <scope>NUCLEOTIDE SEQUENCE [LARGE SCALE GENOMIC DNA]</scope>
    <source>
        <strain evidence="2 3">NO2</strain>
    </source>
</reference>
<sequence>MGLGVYQNREAENSFASCGQALLYAILGAGIAFAGWWL</sequence>
<evidence type="ECO:0000313" key="2">
    <source>
        <dbReference type="EMBL" id="GAC03436.1"/>
    </source>
</evidence>
<keyword evidence="1" id="KW-1133">Transmembrane helix</keyword>
<evidence type="ECO:0000256" key="1">
    <source>
        <dbReference type="SAM" id="Phobius"/>
    </source>
</evidence>
<dbReference type="EMBL" id="BAEK01000011">
    <property type="protein sequence ID" value="GAC03436.1"/>
    <property type="molecule type" value="Genomic_DNA"/>
</dbReference>
<proteinExistence type="predicted"/>
<comment type="caution">
    <text evidence="2">The sequence shown here is derived from an EMBL/GenBank/DDBJ whole genome shotgun (WGS) entry which is preliminary data.</text>
</comment>
<gene>
    <name evidence="2" type="ORF">GAGA_0571</name>
</gene>
<name>A0ABQ0I277_9ALTE</name>
<keyword evidence="1" id="KW-0472">Membrane</keyword>